<dbReference type="RefSeq" id="WP_187997138.1">
    <property type="nucleotide sequence ID" value="NZ_JACEXG010000007.1"/>
</dbReference>
<proteinExistence type="predicted"/>
<name>A0ABS2THJ6_9ACTO</name>
<dbReference type="Gene3D" id="1.10.260.40">
    <property type="entry name" value="lambda repressor-like DNA-binding domains"/>
    <property type="match status" value="1"/>
</dbReference>
<dbReference type="Pfam" id="PF13560">
    <property type="entry name" value="HTH_31"/>
    <property type="match status" value="1"/>
</dbReference>
<feature type="domain" description="HTH cro/C1-type" evidence="1">
    <location>
        <begin position="31"/>
        <end position="82"/>
    </location>
</feature>
<dbReference type="Proteomes" id="UP000705983">
    <property type="component" value="Unassembled WGS sequence"/>
</dbReference>
<dbReference type="Pfam" id="PF17765">
    <property type="entry name" value="MLTR_LBD"/>
    <property type="match status" value="1"/>
</dbReference>
<evidence type="ECO:0000313" key="2">
    <source>
        <dbReference type="EMBL" id="MBM9434127.1"/>
    </source>
</evidence>
<dbReference type="InterPro" id="IPR001387">
    <property type="entry name" value="Cro/C1-type_HTH"/>
</dbReference>
<dbReference type="InterPro" id="IPR041413">
    <property type="entry name" value="MLTR_LBD"/>
</dbReference>
<dbReference type="PANTHER" id="PTHR35010">
    <property type="entry name" value="BLL4672 PROTEIN-RELATED"/>
    <property type="match status" value="1"/>
</dbReference>
<protein>
    <submittedName>
        <fullName evidence="2">Helix-turn-helix domain-containing protein</fullName>
    </submittedName>
</protein>
<dbReference type="CDD" id="cd00093">
    <property type="entry name" value="HTH_XRE"/>
    <property type="match status" value="1"/>
</dbReference>
<keyword evidence="3" id="KW-1185">Reference proteome</keyword>
<dbReference type="InterPro" id="IPR010982">
    <property type="entry name" value="Lambda_DNA-bd_dom_sf"/>
</dbReference>
<evidence type="ECO:0000259" key="1">
    <source>
        <dbReference type="PROSITE" id="PS50943"/>
    </source>
</evidence>
<dbReference type="SUPFAM" id="SSF47413">
    <property type="entry name" value="lambda repressor-like DNA-binding domains"/>
    <property type="match status" value="1"/>
</dbReference>
<dbReference type="EMBL" id="JAFFJS010000007">
    <property type="protein sequence ID" value="MBM9434127.1"/>
    <property type="molecule type" value="Genomic_DNA"/>
</dbReference>
<comment type="caution">
    <text evidence="2">The sequence shown here is derived from an EMBL/GenBank/DDBJ whole genome shotgun (WGS) entry which is preliminary data.</text>
</comment>
<gene>
    <name evidence="2" type="ORF">JVW63_10525</name>
</gene>
<evidence type="ECO:0000313" key="3">
    <source>
        <dbReference type="Proteomes" id="UP000705983"/>
    </source>
</evidence>
<sequence>MDHSAEVRDFLTSRRARITPDQVGLPIGANRRVAGLRRSEVATLAGVSVEYYTRIERGAIAGVSHEILGSLAQALRLDEAERAHLFDLARASSPVARQRRRRTTVHESLQWVLDAVSSGPAFVRNGRLDIIAANPMARAFYRDVFDMVDGPPNIARYTFLDEKAHAFYPDWGLFAEITVAILRTEAARDPLDKDLHDLIGELSTRSVEFRTLWSAHNVRHHGAGSKTFRHPIVGEMTLAYEGLEMASEPGWTLTIYAAEPGSRSEDALRLLASWAASELSASAMEENAEVAKAREERSIGGA</sequence>
<dbReference type="PROSITE" id="PS50943">
    <property type="entry name" value="HTH_CROC1"/>
    <property type="match status" value="1"/>
</dbReference>
<accession>A0ABS2THJ6</accession>
<dbReference type="Gene3D" id="3.30.450.180">
    <property type="match status" value="1"/>
</dbReference>
<dbReference type="PANTHER" id="PTHR35010:SF2">
    <property type="entry name" value="BLL4672 PROTEIN"/>
    <property type="match status" value="1"/>
</dbReference>
<dbReference type="SMART" id="SM00530">
    <property type="entry name" value="HTH_XRE"/>
    <property type="match status" value="1"/>
</dbReference>
<reference evidence="3" key="1">
    <citation type="submission" date="2021-02" db="EMBL/GenBank/DDBJ databases">
        <title>Leucobacter sp. CX169.</title>
        <authorList>
            <person name="Cheng Y."/>
        </authorList>
    </citation>
    <scope>NUCLEOTIDE SEQUENCE [LARGE SCALE GENOMIC DNA]</scope>
    <source>
        <strain evidence="3">JY899</strain>
    </source>
</reference>
<organism evidence="2 3">
    <name type="scientific">Flaviflexus equikiangi</name>
    <dbReference type="NCBI Taxonomy" id="2758573"/>
    <lineage>
        <taxon>Bacteria</taxon>
        <taxon>Bacillati</taxon>
        <taxon>Actinomycetota</taxon>
        <taxon>Actinomycetes</taxon>
        <taxon>Actinomycetales</taxon>
        <taxon>Actinomycetaceae</taxon>
        <taxon>Flaviflexus</taxon>
    </lineage>
</organism>